<feature type="non-terminal residue" evidence="1">
    <location>
        <position position="60"/>
    </location>
</feature>
<dbReference type="AlphaFoldDB" id="A0A382AEH8"/>
<accession>A0A382AEH8</accession>
<dbReference type="EMBL" id="UINC01024995">
    <property type="protein sequence ID" value="SVA99764.1"/>
    <property type="molecule type" value="Genomic_DNA"/>
</dbReference>
<gene>
    <name evidence="1" type="ORF">METZ01_LOCUS152618</name>
</gene>
<proteinExistence type="predicted"/>
<name>A0A382AEH8_9ZZZZ</name>
<sequence>MSPYLNSKIIWKGCDETVTFHEKLANLRQDQMANVVADMSDPTQISNAGVGVSWLQVPKE</sequence>
<evidence type="ECO:0000313" key="1">
    <source>
        <dbReference type="EMBL" id="SVA99764.1"/>
    </source>
</evidence>
<organism evidence="1">
    <name type="scientific">marine metagenome</name>
    <dbReference type="NCBI Taxonomy" id="408172"/>
    <lineage>
        <taxon>unclassified sequences</taxon>
        <taxon>metagenomes</taxon>
        <taxon>ecological metagenomes</taxon>
    </lineage>
</organism>
<reference evidence="1" key="1">
    <citation type="submission" date="2018-05" db="EMBL/GenBank/DDBJ databases">
        <authorList>
            <person name="Lanie J.A."/>
            <person name="Ng W.-L."/>
            <person name="Kazmierczak K.M."/>
            <person name="Andrzejewski T.M."/>
            <person name="Davidsen T.M."/>
            <person name="Wayne K.J."/>
            <person name="Tettelin H."/>
            <person name="Glass J.I."/>
            <person name="Rusch D."/>
            <person name="Podicherti R."/>
            <person name="Tsui H.-C.T."/>
            <person name="Winkler M.E."/>
        </authorList>
    </citation>
    <scope>NUCLEOTIDE SEQUENCE</scope>
</reference>
<protein>
    <submittedName>
        <fullName evidence="1">Uncharacterized protein</fullName>
    </submittedName>
</protein>